<organism evidence="7 8">
    <name type="scientific">SAR324 cluster bacterium</name>
    <dbReference type="NCBI Taxonomy" id="2024889"/>
    <lineage>
        <taxon>Bacteria</taxon>
        <taxon>Deltaproteobacteria</taxon>
        <taxon>SAR324 cluster</taxon>
    </lineage>
</organism>
<keyword evidence="4" id="KW-0418">Kinase</keyword>
<dbReference type="SUPFAM" id="SSF56112">
    <property type="entry name" value="Protein kinase-like (PK-like)"/>
    <property type="match status" value="1"/>
</dbReference>
<dbReference type="InterPro" id="IPR002575">
    <property type="entry name" value="Aminoglycoside_PTrfase"/>
</dbReference>
<dbReference type="PANTHER" id="PTHR34273">
    <property type="entry name" value="METHYLTHIORIBOSE KINASE"/>
    <property type="match status" value="1"/>
</dbReference>
<name>A0A2D6YIK7_9DELT</name>
<sequence>MLPADLRNSLETLELLQSGHDFQATPLAGGVSSDIWLLETEQRRFCVKRALPKLKVAQDWFAPLDRNRYEHHWYQLAHQIVPGSVPQVLATDDAALLFAMEYLDPEQHPLWKTELLAGRIKPTFAARVGERLGKIHSATAHRSDLADAFATGSNFEQLRLEPYLRATALRHSEFTTILQSLADKTTHQKLALVHGDVSPKNILEGPQGPVFLDAECAWYGDPAFDLAFCLNHLLLKTIVQPDRLSVLQESFMMLQQAYLEQVDWESPAELEARTAALLPGLLLARVDGKSPVEYLQTEAHRELVRSVAFPLLRKAPRNLADISNAWRNVWA</sequence>
<comment type="similarity">
    <text evidence="1">Belongs to the methylthioribose kinase family.</text>
</comment>
<dbReference type="Gene3D" id="3.90.1200.10">
    <property type="match status" value="1"/>
</dbReference>
<dbReference type="PANTHER" id="PTHR34273:SF2">
    <property type="entry name" value="METHYLTHIORIBOSE KINASE"/>
    <property type="match status" value="1"/>
</dbReference>
<evidence type="ECO:0000256" key="3">
    <source>
        <dbReference type="ARBA" id="ARBA00022741"/>
    </source>
</evidence>
<reference evidence="8" key="1">
    <citation type="submission" date="2017-09" db="EMBL/GenBank/DDBJ databases">
        <title>The Reconstruction of 2,631 Draft Metagenome-Assembled Genomes from the Global Oceans.</title>
        <authorList>
            <person name="Tully B.J."/>
            <person name="Graham E.D."/>
            <person name="Heidelberg J.F."/>
        </authorList>
    </citation>
    <scope>NUCLEOTIDE SEQUENCE [LARGE SCALE GENOMIC DNA]</scope>
</reference>
<dbReference type="GO" id="GO:0005524">
    <property type="term" value="F:ATP binding"/>
    <property type="evidence" value="ECO:0007669"/>
    <property type="project" value="UniProtKB-KW"/>
</dbReference>
<keyword evidence="3" id="KW-0547">Nucleotide-binding</keyword>
<feature type="domain" description="Aminoglycoside phosphotransferase" evidence="6">
    <location>
        <begin position="24"/>
        <end position="232"/>
    </location>
</feature>
<evidence type="ECO:0000256" key="2">
    <source>
        <dbReference type="ARBA" id="ARBA00022679"/>
    </source>
</evidence>
<evidence type="ECO:0000313" key="7">
    <source>
        <dbReference type="EMBL" id="MAH63011.1"/>
    </source>
</evidence>
<evidence type="ECO:0000259" key="6">
    <source>
        <dbReference type="Pfam" id="PF01636"/>
    </source>
</evidence>
<accession>A0A2D6YIK7</accession>
<dbReference type="EMBL" id="NZEX01000068">
    <property type="protein sequence ID" value="MAH63011.1"/>
    <property type="molecule type" value="Genomic_DNA"/>
</dbReference>
<comment type="caution">
    <text evidence="7">The sequence shown here is derived from an EMBL/GenBank/DDBJ whole genome shotgun (WGS) entry which is preliminary data.</text>
</comment>
<dbReference type="AlphaFoldDB" id="A0A2D6YIK7"/>
<dbReference type="Proteomes" id="UP000226525">
    <property type="component" value="Unassembled WGS sequence"/>
</dbReference>
<dbReference type="InterPro" id="IPR011009">
    <property type="entry name" value="Kinase-like_dom_sf"/>
</dbReference>
<keyword evidence="5" id="KW-0067">ATP-binding</keyword>
<dbReference type="Gene3D" id="3.30.200.20">
    <property type="entry name" value="Phosphorylase Kinase, domain 1"/>
    <property type="match status" value="1"/>
</dbReference>
<evidence type="ECO:0000256" key="1">
    <source>
        <dbReference type="ARBA" id="ARBA00010165"/>
    </source>
</evidence>
<dbReference type="Pfam" id="PF01636">
    <property type="entry name" value="APH"/>
    <property type="match status" value="1"/>
</dbReference>
<evidence type="ECO:0000256" key="5">
    <source>
        <dbReference type="ARBA" id="ARBA00022840"/>
    </source>
</evidence>
<keyword evidence="2 7" id="KW-0808">Transferase</keyword>
<proteinExistence type="inferred from homology"/>
<evidence type="ECO:0000313" key="8">
    <source>
        <dbReference type="Proteomes" id="UP000226525"/>
    </source>
</evidence>
<dbReference type="GO" id="GO:0016301">
    <property type="term" value="F:kinase activity"/>
    <property type="evidence" value="ECO:0007669"/>
    <property type="project" value="UniProtKB-KW"/>
</dbReference>
<protein>
    <submittedName>
        <fullName evidence="7">Aminoglycoside phosphotransferase</fullName>
    </submittedName>
</protein>
<evidence type="ECO:0000256" key="4">
    <source>
        <dbReference type="ARBA" id="ARBA00022777"/>
    </source>
</evidence>
<gene>
    <name evidence="7" type="ORF">CMN54_06120</name>
</gene>